<evidence type="ECO:0000256" key="4">
    <source>
        <dbReference type="SAM" id="MobiDB-lite"/>
    </source>
</evidence>
<feature type="compositionally biased region" description="Low complexity" evidence="4">
    <location>
        <begin position="603"/>
        <end position="615"/>
    </location>
</feature>
<feature type="coiled-coil region" evidence="3">
    <location>
        <begin position="440"/>
        <end position="474"/>
    </location>
</feature>
<feature type="domain" description="DDT" evidence="5">
    <location>
        <begin position="130"/>
        <end position="175"/>
    </location>
</feature>
<accession>A0ABQ7AHM3</accession>
<keyword evidence="2" id="KW-0539">Nucleus</keyword>
<evidence type="ECO:0000313" key="7">
    <source>
        <dbReference type="Proteomes" id="UP000266723"/>
    </source>
</evidence>
<organism evidence="6 7">
    <name type="scientific">Brassica cretica</name>
    <name type="common">Mustard</name>
    <dbReference type="NCBI Taxonomy" id="69181"/>
    <lineage>
        <taxon>Eukaryota</taxon>
        <taxon>Viridiplantae</taxon>
        <taxon>Streptophyta</taxon>
        <taxon>Embryophyta</taxon>
        <taxon>Tracheophyta</taxon>
        <taxon>Spermatophyta</taxon>
        <taxon>Magnoliopsida</taxon>
        <taxon>eudicotyledons</taxon>
        <taxon>Gunneridae</taxon>
        <taxon>Pentapetalae</taxon>
        <taxon>rosids</taxon>
        <taxon>malvids</taxon>
        <taxon>Brassicales</taxon>
        <taxon>Brassicaceae</taxon>
        <taxon>Brassiceae</taxon>
        <taxon>Brassica</taxon>
    </lineage>
</organism>
<evidence type="ECO:0000259" key="5">
    <source>
        <dbReference type="Pfam" id="PF02791"/>
    </source>
</evidence>
<dbReference type="EMBL" id="QGKV02002055">
    <property type="protein sequence ID" value="KAF3497130.1"/>
    <property type="molecule type" value="Genomic_DNA"/>
</dbReference>
<keyword evidence="7" id="KW-1185">Reference proteome</keyword>
<dbReference type="InterPro" id="IPR028938">
    <property type="entry name" value="Rsf1-like"/>
</dbReference>
<dbReference type="PANTHER" id="PTHR14296">
    <property type="entry name" value="REMODELING AND SPACING FACTOR 1"/>
    <property type="match status" value="1"/>
</dbReference>
<protein>
    <recommendedName>
        <fullName evidence="5">DDT domain-containing protein</fullName>
    </recommendedName>
</protein>
<dbReference type="Pfam" id="PF02791">
    <property type="entry name" value="DDT"/>
    <property type="match status" value="1"/>
</dbReference>
<feature type="region of interest" description="Disordered" evidence="4">
    <location>
        <begin position="589"/>
        <end position="675"/>
    </location>
</feature>
<comment type="subcellular location">
    <subcellularLocation>
        <location evidence="1">Nucleus</location>
    </subcellularLocation>
</comment>
<evidence type="ECO:0000256" key="1">
    <source>
        <dbReference type="ARBA" id="ARBA00004123"/>
    </source>
</evidence>
<dbReference type="InterPro" id="IPR018501">
    <property type="entry name" value="DDT_dom"/>
</dbReference>
<feature type="compositionally biased region" description="Acidic residues" evidence="4">
    <location>
        <begin position="75"/>
        <end position="90"/>
    </location>
</feature>
<evidence type="ECO:0000313" key="6">
    <source>
        <dbReference type="EMBL" id="KAF3497130.1"/>
    </source>
</evidence>
<dbReference type="PANTHER" id="PTHR14296:SF3">
    <property type="entry name" value="DIKAR, ISOFORM F"/>
    <property type="match status" value="1"/>
</dbReference>
<feature type="compositionally biased region" description="Basic and acidic residues" evidence="4">
    <location>
        <begin position="618"/>
        <end position="633"/>
    </location>
</feature>
<name>A0ABQ7AHM3_BRACR</name>
<gene>
    <name evidence="6" type="ORF">DY000_02055078</name>
</gene>
<keyword evidence="3" id="KW-0175">Coiled coil</keyword>
<comment type="caution">
    <text evidence="6">The sequence shown here is derived from an EMBL/GenBank/DDBJ whole genome shotgun (WGS) entry which is preliminary data.</text>
</comment>
<evidence type="ECO:0000256" key="3">
    <source>
        <dbReference type="SAM" id="Coils"/>
    </source>
</evidence>
<feature type="compositionally biased region" description="Basic and acidic residues" evidence="4">
    <location>
        <begin position="50"/>
        <end position="74"/>
    </location>
</feature>
<evidence type="ECO:0000256" key="2">
    <source>
        <dbReference type="ARBA" id="ARBA00023242"/>
    </source>
</evidence>
<sequence length="675" mass="76910">MGSSSDVVPDHHPPADDTSPVTDTKPPTEETTPLRRTRPSRACTLRTQQRLREQQAAERKLKQPKKECKRKKEVEEADDQEEEEEDDDESQMQCVGGSSGRSKIVTSLVSPPEASQMPRWNLRSMWELASVLNFLHVFRPLLKINVEFSAEEFETALLNPNDTLSDIHIPLLKAIPPVTRMALTRDTWVTVLCRKIRDCWHWVAEGDLPIVASQGRETEVYKSFDPAIRVVILKALCDIRAEQEDIRSYIDNSLKTGVHLSAFRKDRVGGDSHGVNFWYEDDPLVGHRLYREIRKAEVVKAKTKGSKILPNITYQWEAVATNFDEFQDVSEKLNSSSSRIEVSLGKKLTRDMLPEIEKEHKRLTALKKAYADTILNTAKEAAARVMVSERRARGYQQELVAVRDEALRTCLRLKQMYDSKCFVLFCCIESVIENGSCGMVKEAEMMSLSKQQKIEELEAQLGEAEDIVGELRMELRESRYQLEKLTSIRQSNEEENKPINEVVSLACEDSSNHERTVVASGIIKPHSSDRDMSINRCSYKENKDPCHHTLPSILTRRREAEALEKGDCPNVEEKELLTTSLSPSEKEYVQFTVKRKRKKDARSGSISPEGGSSSSQEEESRNRRQKTGEKDNVYLDSFNTESSSRDTRRVAQVARQLLPFTEKKTSQENQSDDVS</sequence>
<reference evidence="6 7" key="1">
    <citation type="journal article" date="2020" name="BMC Genomics">
        <title>Intraspecific diversification of the crop wild relative Brassica cretica Lam. using demographic model selection.</title>
        <authorList>
            <person name="Kioukis A."/>
            <person name="Michalopoulou V.A."/>
            <person name="Briers L."/>
            <person name="Pirintsos S."/>
            <person name="Studholme D.J."/>
            <person name="Pavlidis P."/>
            <person name="Sarris P.F."/>
        </authorList>
    </citation>
    <scope>NUCLEOTIDE SEQUENCE [LARGE SCALE GENOMIC DNA]</scope>
    <source>
        <strain evidence="7">cv. PFS-1207/04</strain>
    </source>
</reference>
<proteinExistence type="predicted"/>
<feature type="region of interest" description="Disordered" evidence="4">
    <location>
        <begin position="1"/>
        <end position="104"/>
    </location>
</feature>
<dbReference type="Proteomes" id="UP000266723">
    <property type="component" value="Unassembled WGS sequence"/>
</dbReference>